<evidence type="ECO:0000313" key="3">
    <source>
        <dbReference type="Proteomes" id="UP001193389"/>
    </source>
</evidence>
<name>A0A5K7SE83_9BACT</name>
<dbReference type="KEGG" id="anf:AQPE_4068"/>
<dbReference type="AlphaFoldDB" id="A0A5K7SE83"/>
<dbReference type="EMBL" id="AP018694">
    <property type="protein sequence ID" value="BBE19880.1"/>
    <property type="molecule type" value="Genomic_DNA"/>
</dbReference>
<protein>
    <recommendedName>
        <fullName evidence="4">SusD/RagB family nutrient-binding outer membrane lipoprotein</fullName>
    </recommendedName>
</protein>
<reference evidence="2" key="1">
    <citation type="journal article" date="2020" name="Int. J. Syst. Evol. Microbiol.">
        <title>Aquipluma nitroreducens gen. nov. sp. nov., a novel facultatively anaerobic bacterium isolated from a freshwater lake.</title>
        <authorList>
            <person name="Watanabe M."/>
            <person name="Kojima H."/>
            <person name="Fukui M."/>
        </authorList>
    </citation>
    <scope>NUCLEOTIDE SEQUENCE</scope>
    <source>
        <strain evidence="2">MeG22</strain>
    </source>
</reference>
<dbReference type="PROSITE" id="PS51257">
    <property type="entry name" value="PROKAR_LIPOPROTEIN"/>
    <property type="match status" value="1"/>
</dbReference>
<evidence type="ECO:0008006" key="4">
    <source>
        <dbReference type="Google" id="ProtNLM"/>
    </source>
</evidence>
<dbReference type="InterPro" id="IPR041662">
    <property type="entry name" value="SusD-like_2"/>
</dbReference>
<dbReference type="Gene3D" id="1.25.40.390">
    <property type="match status" value="1"/>
</dbReference>
<dbReference type="RefSeq" id="WP_318348088.1">
    <property type="nucleotide sequence ID" value="NZ_AP018694.1"/>
</dbReference>
<sequence length="475" mass="52415">MKIKNIFLALLATAALTSCVQDLLDTNKNPNEAQIAQPDYLLTNAIKSSVDTYWGTTNNLDGTLLFAQHVAKIQYTEIDRYIASNTTFESPWKSFYSQGLRDLAEIIKIGETENQPNYKAVATIFRSWVFLLLTDAYGDIPYSQAININEYITPAYDAQKDVYHGLLNDLKTAVALIDPTKKAISGDVIYSGNLTKWKKFANSLRYRIALRIADKEPEVAKQAIAEIPVADLIGDGETAQLVYLTSPNQNPIALFFETRDDYRVSKSIVETLKSLNDPRLPVFANKTETATPEIYIGVPNGLTTSAASALGFSKTSKIGTYFTSPQTPGVILSTAEVLFGRAEAAARGFTTENAETLYNQAIKASLKQFGITSDDVVNAYLAQPSVKYNSANYKQSIGVQKWIALFGQGLEAFAEWRRLDYPQLPPAVAGTLDGKIPVRYIYPGSEQSLNLKNYKAAVARQGADALTIKLWFDVN</sequence>
<keyword evidence="3" id="KW-1185">Reference proteome</keyword>
<feature type="chain" id="PRO_5024383984" description="SusD/RagB family nutrient-binding outer membrane lipoprotein" evidence="1">
    <location>
        <begin position="21"/>
        <end position="475"/>
    </location>
</feature>
<evidence type="ECO:0000256" key="1">
    <source>
        <dbReference type="SAM" id="SignalP"/>
    </source>
</evidence>
<feature type="signal peptide" evidence="1">
    <location>
        <begin position="1"/>
        <end position="20"/>
    </location>
</feature>
<dbReference type="Proteomes" id="UP001193389">
    <property type="component" value="Chromosome"/>
</dbReference>
<organism evidence="2 3">
    <name type="scientific">Aquipluma nitroreducens</name>
    <dbReference type="NCBI Taxonomy" id="2010828"/>
    <lineage>
        <taxon>Bacteria</taxon>
        <taxon>Pseudomonadati</taxon>
        <taxon>Bacteroidota</taxon>
        <taxon>Bacteroidia</taxon>
        <taxon>Marinilabiliales</taxon>
        <taxon>Prolixibacteraceae</taxon>
        <taxon>Aquipluma</taxon>
    </lineage>
</organism>
<dbReference type="Pfam" id="PF12771">
    <property type="entry name" value="SusD-like_2"/>
    <property type="match status" value="1"/>
</dbReference>
<dbReference type="SUPFAM" id="SSF48452">
    <property type="entry name" value="TPR-like"/>
    <property type="match status" value="1"/>
</dbReference>
<proteinExistence type="predicted"/>
<accession>A0A5K7SE83</accession>
<evidence type="ECO:0000313" key="2">
    <source>
        <dbReference type="EMBL" id="BBE19880.1"/>
    </source>
</evidence>
<keyword evidence="1" id="KW-0732">Signal</keyword>
<dbReference type="InterPro" id="IPR011990">
    <property type="entry name" value="TPR-like_helical_dom_sf"/>
</dbReference>
<gene>
    <name evidence="2" type="ORF">AQPE_4068</name>
</gene>